<keyword evidence="2" id="KW-0812">Transmembrane</keyword>
<dbReference type="FunCoup" id="A0A1D6LY05">
    <property type="interactions" value="2880"/>
</dbReference>
<protein>
    <submittedName>
        <fullName evidence="7">Fiber protein Fb34</fullName>
    </submittedName>
</protein>
<dbReference type="OMA" id="NTTFCVY"/>
<evidence type="ECO:0000256" key="2">
    <source>
        <dbReference type="ARBA" id="ARBA00022692"/>
    </source>
</evidence>
<dbReference type="InParanoid" id="A0A1D6LY05"/>
<dbReference type="InterPro" id="IPR052222">
    <property type="entry name" value="DESIGUAL"/>
</dbReference>
<dbReference type="PANTHER" id="PTHR31769">
    <property type="entry name" value="OS07G0462200 PROTEIN-RELATED"/>
    <property type="match status" value="1"/>
</dbReference>
<gene>
    <name evidence="7" type="ORF">ZEAMMB73_Zm00001d037463</name>
</gene>
<dbReference type="EMBL" id="CM000782">
    <property type="protein sequence ID" value="AQK84037.1"/>
    <property type="molecule type" value="Genomic_DNA"/>
</dbReference>
<keyword evidence="3" id="KW-0732">Signal</keyword>
<evidence type="ECO:0000256" key="3">
    <source>
        <dbReference type="ARBA" id="ARBA00022729"/>
    </source>
</evidence>
<dbReference type="AlphaFoldDB" id="A0A1D6LY05"/>
<proteinExistence type="inferred from homology"/>
<organism evidence="7">
    <name type="scientific">Zea mays</name>
    <name type="common">Maize</name>
    <dbReference type="NCBI Taxonomy" id="4577"/>
    <lineage>
        <taxon>Eukaryota</taxon>
        <taxon>Viridiplantae</taxon>
        <taxon>Streptophyta</taxon>
        <taxon>Embryophyta</taxon>
        <taxon>Tracheophyta</taxon>
        <taxon>Spermatophyta</taxon>
        <taxon>Magnoliopsida</taxon>
        <taxon>Liliopsida</taxon>
        <taxon>Poales</taxon>
        <taxon>Poaceae</taxon>
        <taxon>PACMAD clade</taxon>
        <taxon>Panicoideae</taxon>
        <taxon>Andropogonodae</taxon>
        <taxon>Andropogoneae</taxon>
        <taxon>Tripsacinae</taxon>
        <taxon>Zea</taxon>
    </lineage>
</organism>
<dbReference type="Pfam" id="PF06749">
    <property type="entry name" value="DUF1218"/>
    <property type="match status" value="1"/>
</dbReference>
<comment type="similarity">
    <text evidence="6">Belongs to the DESIGUAL family.</text>
</comment>
<keyword evidence="5" id="KW-0472">Membrane</keyword>
<accession>A0A1D6LY05</accession>
<dbReference type="ExpressionAtlas" id="A0A1D6LY05">
    <property type="expression patterns" value="baseline and differential"/>
</dbReference>
<evidence type="ECO:0000256" key="1">
    <source>
        <dbReference type="ARBA" id="ARBA00004127"/>
    </source>
</evidence>
<sequence length="240" mass="26228">MGDTGSSSILVHILVVALCLTAFGFAVAAERRRSTVIERNSRRIRRRTFLRVTLSPKIYLKVGREATSAINGSILRLNRSMPLNRGSIVTDSSNATFCVYDSDIATGYGVGAFLFLLSGHSLLMGVTRCMCFGAPLAPGGSRAWSIIYFASSWITFAVAEACLIAGATKNAYHTKYRDMVYAGNWTCQTLRKGVFIAGAVFVVFTMILDVYFYMYYSKATSQATKRISKTTPSVGMTGYA</sequence>
<evidence type="ECO:0000256" key="6">
    <source>
        <dbReference type="ARBA" id="ARBA00029467"/>
    </source>
</evidence>
<evidence type="ECO:0000256" key="5">
    <source>
        <dbReference type="ARBA" id="ARBA00023136"/>
    </source>
</evidence>
<evidence type="ECO:0000256" key="4">
    <source>
        <dbReference type="ARBA" id="ARBA00022989"/>
    </source>
</evidence>
<dbReference type="eggNOG" id="ENOG502QQVS">
    <property type="taxonomic scope" value="Eukaryota"/>
</dbReference>
<dbReference type="IntAct" id="A0A1D6LY05">
    <property type="interactions" value="8"/>
</dbReference>
<evidence type="ECO:0000313" key="7">
    <source>
        <dbReference type="EMBL" id="AQK84037.1"/>
    </source>
</evidence>
<dbReference type="InterPro" id="IPR009606">
    <property type="entry name" value="DEAL/Modifying_wall_lignin1/2"/>
</dbReference>
<reference evidence="7" key="1">
    <citation type="submission" date="2015-12" db="EMBL/GenBank/DDBJ databases">
        <title>Update maize B73 reference genome by single molecule sequencing technologies.</title>
        <authorList>
            <consortium name="Maize Genome Sequencing Project"/>
            <person name="Ware D."/>
        </authorList>
    </citation>
    <scope>NUCLEOTIDE SEQUENCE</scope>
    <source>
        <tissue evidence="7">Seedling</tissue>
    </source>
</reference>
<dbReference type="GO" id="GO:0012505">
    <property type="term" value="C:endomembrane system"/>
    <property type="evidence" value="ECO:0007669"/>
    <property type="project" value="UniProtKB-SubCell"/>
</dbReference>
<name>A0A1D6LY05_MAIZE</name>
<dbReference type="PaxDb" id="4577-GRMZM2G342539_P01"/>
<comment type="subcellular location">
    <subcellularLocation>
        <location evidence="1">Endomembrane system</location>
        <topology evidence="1">Multi-pass membrane protein</topology>
    </subcellularLocation>
</comment>
<keyword evidence="4" id="KW-1133">Transmembrane helix</keyword>